<dbReference type="RefSeq" id="WP_273739898.1">
    <property type="nucleotide sequence ID" value="NZ_JAQIVI010000311.1"/>
</dbReference>
<feature type="transmembrane region" description="Helical" evidence="7">
    <location>
        <begin position="80"/>
        <end position="106"/>
    </location>
</feature>
<evidence type="ECO:0000256" key="6">
    <source>
        <dbReference type="ARBA" id="ARBA00023136"/>
    </source>
</evidence>
<keyword evidence="6 7" id="KW-0472">Membrane</keyword>
<evidence type="ECO:0000256" key="2">
    <source>
        <dbReference type="ARBA" id="ARBA00022448"/>
    </source>
</evidence>
<sequence length="267" mass="29178">MSYRDLTPGLGTIDVVPRRFRGIVRFVIEWLPLLIVAGLWEYASGTVVPAAILPPITEILNIAVEMVISGQIFPHLRVSLYRIALGLGASIAVGVVLGVGMARIQAVEDFFDIFLTLLYPIPKTALVPLAILWLGIGTQAAILIVFLACLLPVVLNSYNAAQTVDQNLVRSARMMGTDDWKILWKVVVPATIPEILTGIRQAIPFAFIALVSAEFIASNRGVGFEILRHGQIGNYPEMFAVVIIISATAYLAVRGFEILKEKVVVWT</sequence>
<dbReference type="PANTHER" id="PTHR30151">
    <property type="entry name" value="ALKANE SULFONATE ABC TRANSPORTER-RELATED, MEMBRANE SUBUNIT"/>
    <property type="match status" value="1"/>
</dbReference>
<keyword evidence="10" id="KW-1185">Reference proteome</keyword>
<dbReference type="Pfam" id="PF00528">
    <property type="entry name" value="BPD_transp_1"/>
    <property type="match status" value="1"/>
</dbReference>
<dbReference type="EMBL" id="JBHSWV010000311">
    <property type="protein sequence ID" value="MFC6766964.1"/>
    <property type="molecule type" value="Genomic_DNA"/>
</dbReference>
<dbReference type="PANTHER" id="PTHR30151:SF0">
    <property type="entry name" value="ABC TRANSPORTER PERMEASE PROTEIN MJ0413-RELATED"/>
    <property type="match status" value="1"/>
</dbReference>
<evidence type="ECO:0000256" key="3">
    <source>
        <dbReference type="ARBA" id="ARBA00022475"/>
    </source>
</evidence>
<reference evidence="9 10" key="1">
    <citation type="journal article" date="2019" name="Int. J. Syst. Evol. Microbiol.">
        <title>The Global Catalogue of Microorganisms (GCM) 10K type strain sequencing project: providing services to taxonomists for standard genome sequencing and annotation.</title>
        <authorList>
            <consortium name="The Broad Institute Genomics Platform"/>
            <consortium name="The Broad Institute Genome Sequencing Center for Infectious Disease"/>
            <person name="Wu L."/>
            <person name="Ma J."/>
        </authorList>
    </citation>
    <scope>NUCLEOTIDE SEQUENCE [LARGE SCALE GENOMIC DNA]</scope>
    <source>
        <strain evidence="9 10">LMG 29247</strain>
    </source>
</reference>
<dbReference type="AlphaFoldDB" id="A0ABD5SQV8"/>
<comment type="subcellular location">
    <subcellularLocation>
        <location evidence="1 7">Cell membrane</location>
        <topology evidence="1 7">Multi-pass membrane protein</topology>
    </subcellularLocation>
</comment>
<dbReference type="CDD" id="cd06261">
    <property type="entry name" value="TM_PBP2"/>
    <property type="match status" value="1"/>
</dbReference>
<evidence type="ECO:0000313" key="9">
    <source>
        <dbReference type="EMBL" id="MFC6766964.1"/>
    </source>
</evidence>
<evidence type="ECO:0000256" key="4">
    <source>
        <dbReference type="ARBA" id="ARBA00022692"/>
    </source>
</evidence>
<keyword evidence="4 7" id="KW-0812">Transmembrane</keyword>
<protein>
    <submittedName>
        <fullName evidence="9">ABC transporter permease</fullName>
    </submittedName>
</protein>
<feature type="transmembrane region" description="Helical" evidence="7">
    <location>
        <begin position="23"/>
        <end position="40"/>
    </location>
</feature>
<evidence type="ECO:0000256" key="1">
    <source>
        <dbReference type="ARBA" id="ARBA00004651"/>
    </source>
</evidence>
<dbReference type="PROSITE" id="PS50928">
    <property type="entry name" value="ABC_TM1"/>
    <property type="match status" value="1"/>
</dbReference>
<dbReference type="SUPFAM" id="SSF161098">
    <property type="entry name" value="MetI-like"/>
    <property type="match status" value="1"/>
</dbReference>
<feature type="domain" description="ABC transmembrane type-1" evidence="8">
    <location>
        <begin position="76"/>
        <end position="260"/>
    </location>
</feature>
<accession>A0ABD5SQV8</accession>
<keyword evidence="2 7" id="KW-0813">Transport</keyword>
<proteinExistence type="inferred from homology"/>
<dbReference type="InterPro" id="IPR000515">
    <property type="entry name" value="MetI-like"/>
</dbReference>
<comment type="similarity">
    <text evidence="7">Belongs to the binding-protein-dependent transport system permease family.</text>
</comment>
<dbReference type="InterPro" id="IPR035906">
    <property type="entry name" value="MetI-like_sf"/>
</dbReference>
<dbReference type="Proteomes" id="UP001596383">
    <property type="component" value="Unassembled WGS sequence"/>
</dbReference>
<keyword evidence="3" id="KW-1003">Cell membrane</keyword>
<dbReference type="GO" id="GO:0005886">
    <property type="term" value="C:plasma membrane"/>
    <property type="evidence" value="ECO:0007669"/>
    <property type="project" value="UniProtKB-SubCell"/>
</dbReference>
<dbReference type="Gene3D" id="1.10.3720.10">
    <property type="entry name" value="MetI-like"/>
    <property type="match status" value="1"/>
</dbReference>
<evidence type="ECO:0000259" key="8">
    <source>
        <dbReference type="PROSITE" id="PS50928"/>
    </source>
</evidence>
<feature type="transmembrane region" description="Helical" evidence="7">
    <location>
        <begin position="126"/>
        <end position="155"/>
    </location>
</feature>
<organism evidence="9 10">
    <name type="scientific">Natrinema soli</name>
    <dbReference type="NCBI Taxonomy" id="1930624"/>
    <lineage>
        <taxon>Archaea</taxon>
        <taxon>Methanobacteriati</taxon>
        <taxon>Methanobacteriota</taxon>
        <taxon>Stenosarchaea group</taxon>
        <taxon>Halobacteria</taxon>
        <taxon>Halobacteriales</taxon>
        <taxon>Natrialbaceae</taxon>
        <taxon>Natrinema</taxon>
    </lineage>
</organism>
<keyword evidence="5 7" id="KW-1133">Transmembrane helix</keyword>
<feature type="transmembrane region" description="Helical" evidence="7">
    <location>
        <begin position="238"/>
        <end position="256"/>
    </location>
</feature>
<evidence type="ECO:0000313" key="10">
    <source>
        <dbReference type="Proteomes" id="UP001596383"/>
    </source>
</evidence>
<comment type="caution">
    <text evidence="9">The sequence shown here is derived from an EMBL/GenBank/DDBJ whole genome shotgun (WGS) entry which is preliminary data.</text>
</comment>
<evidence type="ECO:0000256" key="7">
    <source>
        <dbReference type="RuleBase" id="RU363032"/>
    </source>
</evidence>
<name>A0ABD5SQV8_9EURY</name>
<evidence type="ECO:0000256" key="5">
    <source>
        <dbReference type="ARBA" id="ARBA00022989"/>
    </source>
</evidence>
<gene>
    <name evidence="9" type="ORF">ACFQE6_18885</name>
</gene>